<name>A0A1F8FBI3_9BACT</name>
<gene>
    <name evidence="2" type="ORF">A3C61_01675</name>
</gene>
<keyword evidence="1" id="KW-1133">Transmembrane helix</keyword>
<accession>A0A1F8FBI3</accession>
<dbReference type="EMBL" id="MGJO01000018">
    <property type="protein sequence ID" value="OGN09609.1"/>
    <property type="molecule type" value="Genomic_DNA"/>
</dbReference>
<evidence type="ECO:0000313" key="3">
    <source>
        <dbReference type="Proteomes" id="UP000178908"/>
    </source>
</evidence>
<dbReference type="Proteomes" id="UP000178908">
    <property type="component" value="Unassembled WGS sequence"/>
</dbReference>
<keyword evidence="1" id="KW-0812">Transmembrane</keyword>
<proteinExistence type="predicted"/>
<reference evidence="2 3" key="1">
    <citation type="journal article" date="2016" name="Nat. Commun.">
        <title>Thousands of microbial genomes shed light on interconnected biogeochemical processes in an aquifer system.</title>
        <authorList>
            <person name="Anantharaman K."/>
            <person name="Brown C.T."/>
            <person name="Hug L.A."/>
            <person name="Sharon I."/>
            <person name="Castelle C.J."/>
            <person name="Probst A.J."/>
            <person name="Thomas B.C."/>
            <person name="Singh A."/>
            <person name="Wilkins M.J."/>
            <person name="Karaoz U."/>
            <person name="Brodie E.L."/>
            <person name="Williams K.H."/>
            <person name="Hubbard S.S."/>
            <person name="Banfield J.F."/>
        </authorList>
    </citation>
    <scope>NUCLEOTIDE SEQUENCE [LARGE SCALE GENOMIC DNA]</scope>
</reference>
<evidence type="ECO:0000256" key="1">
    <source>
        <dbReference type="SAM" id="Phobius"/>
    </source>
</evidence>
<comment type="caution">
    <text evidence="2">The sequence shown here is derived from an EMBL/GenBank/DDBJ whole genome shotgun (WGS) entry which is preliminary data.</text>
</comment>
<organism evidence="2 3">
    <name type="scientific">Candidatus Yanofskybacteria bacterium RIFCSPHIGHO2_02_FULL_39_10</name>
    <dbReference type="NCBI Taxonomy" id="1802674"/>
    <lineage>
        <taxon>Bacteria</taxon>
        <taxon>Candidatus Yanofskyibacteriota</taxon>
    </lineage>
</organism>
<protein>
    <submittedName>
        <fullName evidence="2">Uncharacterized protein</fullName>
    </submittedName>
</protein>
<evidence type="ECO:0000313" key="2">
    <source>
        <dbReference type="EMBL" id="OGN09609.1"/>
    </source>
</evidence>
<sequence>MEESSNVGKYVVIGLLLVGIFLGLIFLPLGLSKAQTSQTNATTSKPASFSDSISASTLCSAGLGCEGSQTQSGQSSGSLLGGIFGGGNGGPNFDPIISVVNVEGQSAVYRIIDGKKHSIPTTEIFYSYGFDVNIVQKISQKELDNYPLAKLFIVEGDENKNPTIYYLTEGGMLRPMLNDRVFYSYGNRKEDVITINQKEYNYYPRNQFIFIERPKLDRDIYQISGGIKRYLTPVAVKRMGLKENEITPVNQFEFDEYPEGESVIF</sequence>
<feature type="transmembrane region" description="Helical" evidence="1">
    <location>
        <begin position="12"/>
        <end position="31"/>
    </location>
</feature>
<dbReference type="AlphaFoldDB" id="A0A1F8FBI3"/>
<keyword evidence="1" id="KW-0472">Membrane</keyword>